<keyword evidence="15" id="KW-0969">Cilium</keyword>
<keyword evidence="15" id="KW-0966">Cell projection</keyword>
<proteinExistence type="inferred from homology"/>
<evidence type="ECO:0000256" key="9">
    <source>
        <dbReference type="PIRNR" id="PIRNR004862"/>
    </source>
</evidence>
<evidence type="ECO:0000256" key="5">
    <source>
        <dbReference type="ARBA" id="ARBA00022692"/>
    </source>
</evidence>
<keyword evidence="7 12" id="KW-0472">Membrane</keyword>
<evidence type="ECO:0000256" key="4">
    <source>
        <dbReference type="ARBA" id="ARBA00022475"/>
    </source>
</evidence>
<feature type="transmembrane region" description="Helical" evidence="12">
    <location>
        <begin position="449"/>
        <end position="470"/>
    </location>
</feature>
<dbReference type="PIRSF" id="PIRSF004862">
    <property type="entry name" value="FliF"/>
    <property type="match status" value="1"/>
</dbReference>
<feature type="domain" description="Flagellar M-ring C-terminal" evidence="14">
    <location>
        <begin position="258"/>
        <end position="400"/>
    </location>
</feature>
<dbReference type="RefSeq" id="WP_087998547.1">
    <property type="nucleotide sequence ID" value="NZ_BMHB01000001.1"/>
</dbReference>
<comment type="caution">
    <text evidence="15">The sequence shown here is derived from an EMBL/GenBank/DDBJ whole genome shotgun (WGS) entry which is preliminary data.</text>
</comment>
<dbReference type="NCBIfam" id="TIGR00206">
    <property type="entry name" value="fliF"/>
    <property type="match status" value="1"/>
</dbReference>
<evidence type="ECO:0000313" key="16">
    <source>
        <dbReference type="Proteomes" id="UP000626244"/>
    </source>
</evidence>
<dbReference type="InterPro" id="IPR006182">
    <property type="entry name" value="FliF_N_dom"/>
</dbReference>
<dbReference type="Pfam" id="PF01514">
    <property type="entry name" value="YscJ_FliF"/>
    <property type="match status" value="1"/>
</dbReference>
<protein>
    <recommendedName>
        <fullName evidence="9">Flagellar M-ring protein</fullName>
    </recommendedName>
</protein>
<keyword evidence="15" id="KW-0282">Flagellum</keyword>
<dbReference type="AlphaFoldDB" id="A0A8J3AI12"/>
<dbReference type="GO" id="GO:0005886">
    <property type="term" value="C:plasma membrane"/>
    <property type="evidence" value="ECO:0007669"/>
    <property type="project" value="UniProtKB-SubCell"/>
</dbReference>
<feature type="transmembrane region" description="Helical" evidence="12">
    <location>
        <begin position="26"/>
        <end position="45"/>
    </location>
</feature>
<sequence length="530" mass="58849">MNEKVKGWVARIKNFWTNRTLKQKSFLIGLPVLIVVILAASTYFFTKENLVPLYSNLSPSETGQIKETLDAKGITSEIKDNGQTIFVPDTVVDELKVDLASKGIPDSGTIDYEFFGSNSNFSMTENEFNVVKLEAMQNELANLMKEIDGINNAKVMINLPEKSVWVTDEAGEASASIVLETEPGYKFNQEQKTALYHLVSKSVPNLPISNIVITNQFFDSFDIKDEDENSELGTDIASQENIKNNVEKDIQLQVQQLLGKMMGPDKVAVGVTADIDFSQKKSNQELVEPVDKENIQGIAVSSEKIKEAYAGSKPTDGGVAGTGDEDIASYQGSNSSSNGDYTKEEERINYDVNRIKNEIVDAPYRIRDLSIQLAVEPPNPKDVNSLPQQTIDEIKQMLGTIVKTSIDKGYNKDGVELTQDQVAEKVAVSVSQFKGNNAALTTTNTTIPLWMYIAGGALLLVIIILVFLLLRKRRQEEITVEDLASTIIDVPDINEETETDGTVRRKQLEKMAKEKPEEFAKLLRSWISED</sequence>
<keyword evidence="10" id="KW-0175">Coiled coil</keyword>
<organism evidence="15 16">
    <name type="scientific">Gottfriedia solisilvae</name>
    <dbReference type="NCBI Taxonomy" id="1516104"/>
    <lineage>
        <taxon>Bacteria</taxon>
        <taxon>Bacillati</taxon>
        <taxon>Bacillota</taxon>
        <taxon>Bacilli</taxon>
        <taxon>Bacillales</taxon>
        <taxon>Bacillaceae</taxon>
        <taxon>Gottfriedia</taxon>
    </lineage>
</organism>
<evidence type="ECO:0000256" key="12">
    <source>
        <dbReference type="SAM" id="Phobius"/>
    </source>
</evidence>
<dbReference type="InterPro" id="IPR013556">
    <property type="entry name" value="Flag_M-ring_C"/>
</dbReference>
<dbReference type="GO" id="GO:0009431">
    <property type="term" value="C:bacterial-type flagellum basal body, MS ring"/>
    <property type="evidence" value="ECO:0007669"/>
    <property type="project" value="InterPro"/>
</dbReference>
<gene>
    <name evidence="15" type="primary">fliF</name>
    <name evidence="15" type="ORF">GCM10007380_21900</name>
</gene>
<evidence type="ECO:0000256" key="10">
    <source>
        <dbReference type="SAM" id="Coils"/>
    </source>
</evidence>
<comment type="similarity">
    <text evidence="3 9">Belongs to the FliF family.</text>
</comment>
<dbReference type="OrthoDB" id="9807026at2"/>
<keyword evidence="5 12" id="KW-0812">Transmembrane</keyword>
<dbReference type="EMBL" id="BMHB01000001">
    <property type="protein sequence ID" value="GGI14230.1"/>
    <property type="molecule type" value="Genomic_DNA"/>
</dbReference>
<dbReference type="InterPro" id="IPR000067">
    <property type="entry name" value="FlgMring_FliF"/>
</dbReference>
<evidence type="ECO:0000256" key="8">
    <source>
        <dbReference type="ARBA" id="ARBA00023143"/>
    </source>
</evidence>
<comment type="function">
    <text evidence="9">The M ring may be actively involved in energy transduction.</text>
</comment>
<keyword evidence="6 12" id="KW-1133">Transmembrane helix</keyword>
<dbReference type="Proteomes" id="UP000626244">
    <property type="component" value="Unassembled WGS sequence"/>
</dbReference>
<reference evidence="16" key="1">
    <citation type="journal article" date="2019" name="Int. J. Syst. Evol. Microbiol.">
        <title>The Global Catalogue of Microorganisms (GCM) 10K type strain sequencing project: providing services to taxonomists for standard genome sequencing and annotation.</title>
        <authorList>
            <consortium name="The Broad Institute Genomics Platform"/>
            <consortium name="The Broad Institute Genome Sequencing Center for Infectious Disease"/>
            <person name="Wu L."/>
            <person name="Ma J."/>
        </authorList>
    </citation>
    <scope>NUCLEOTIDE SEQUENCE [LARGE SCALE GENOMIC DNA]</scope>
    <source>
        <strain evidence="16">CGMCC 1.14993</strain>
    </source>
</reference>
<evidence type="ECO:0000256" key="11">
    <source>
        <dbReference type="SAM" id="MobiDB-lite"/>
    </source>
</evidence>
<feature type="domain" description="Flagellar M-ring N-terminal" evidence="13">
    <location>
        <begin position="46"/>
        <end position="217"/>
    </location>
</feature>
<evidence type="ECO:0000313" key="15">
    <source>
        <dbReference type="EMBL" id="GGI14230.1"/>
    </source>
</evidence>
<evidence type="ECO:0000256" key="2">
    <source>
        <dbReference type="ARBA" id="ARBA00004651"/>
    </source>
</evidence>
<name>A0A8J3AI12_9BACI</name>
<dbReference type="PANTHER" id="PTHR30046:SF0">
    <property type="entry name" value="FLAGELLAR M-RING PROTEIN"/>
    <property type="match status" value="1"/>
</dbReference>
<evidence type="ECO:0000259" key="14">
    <source>
        <dbReference type="Pfam" id="PF08345"/>
    </source>
</evidence>
<dbReference type="Pfam" id="PF08345">
    <property type="entry name" value="YscJ_FliF_C"/>
    <property type="match status" value="1"/>
</dbReference>
<accession>A0A8J3AI12</accession>
<keyword evidence="16" id="KW-1185">Reference proteome</keyword>
<dbReference type="GO" id="GO:0071973">
    <property type="term" value="P:bacterial-type flagellum-dependent cell motility"/>
    <property type="evidence" value="ECO:0007669"/>
    <property type="project" value="InterPro"/>
</dbReference>
<keyword evidence="8 9" id="KW-0975">Bacterial flagellum</keyword>
<dbReference type="PANTHER" id="PTHR30046">
    <property type="entry name" value="FLAGELLAR M-RING PROTEIN"/>
    <property type="match status" value="1"/>
</dbReference>
<comment type="subcellular location">
    <subcellularLocation>
        <location evidence="1 9">Bacterial flagellum basal body</location>
    </subcellularLocation>
    <subcellularLocation>
        <location evidence="2">Cell membrane</location>
        <topology evidence="2">Multi-pass membrane protein</topology>
    </subcellularLocation>
</comment>
<feature type="compositionally biased region" description="Polar residues" evidence="11">
    <location>
        <begin position="330"/>
        <end position="340"/>
    </location>
</feature>
<dbReference type="PRINTS" id="PR01009">
    <property type="entry name" value="FLGMRINGFLIF"/>
</dbReference>
<dbReference type="GO" id="GO:0003774">
    <property type="term" value="F:cytoskeletal motor activity"/>
    <property type="evidence" value="ECO:0007669"/>
    <property type="project" value="InterPro"/>
</dbReference>
<dbReference type="InterPro" id="IPR045851">
    <property type="entry name" value="AMP-bd_C_sf"/>
</dbReference>
<feature type="coiled-coil region" evidence="10">
    <location>
        <begin position="126"/>
        <end position="153"/>
    </location>
</feature>
<evidence type="ECO:0000256" key="3">
    <source>
        <dbReference type="ARBA" id="ARBA00007971"/>
    </source>
</evidence>
<feature type="region of interest" description="Disordered" evidence="11">
    <location>
        <begin position="309"/>
        <end position="344"/>
    </location>
</feature>
<dbReference type="NCBIfam" id="NF041738">
    <property type="entry name" value="GG_III-CTERM"/>
    <property type="match status" value="1"/>
</dbReference>
<dbReference type="InterPro" id="IPR043427">
    <property type="entry name" value="YscJ/FliF"/>
</dbReference>
<evidence type="ECO:0000256" key="6">
    <source>
        <dbReference type="ARBA" id="ARBA00022989"/>
    </source>
</evidence>
<dbReference type="Gene3D" id="3.30.300.30">
    <property type="match status" value="1"/>
</dbReference>
<keyword evidence="4" id="KW-1003">Cell membrane</keyword>
<evidence type="ECO:0000256" key="1">
    <source>
        <dbReference type="ARBA" id="ARBA00004117"/>
    </source>
</evidence>
<evidence type="ECO:0000259" key="13">
    <source>
        <dbReference type="Pfam" id="PF01514"/>
    </source>
</evidence>
<evidence type="ECO:0000256" key="7">
    <source>
        <dbReference type="ARBA" id="ARBA00023136"/>
    </source>
</evidence>